<dbReference type="InterPro" id="IPR036047">
    <property type="entry name" value="F-box-like_dom_sf"/>
</dbReference>
<reference evidence="3" key="2">
    <citation type="submission" date="2017-06" db="EMBL/GenBank/DDBJ databases">
        <title>WGS assembly of Brachypodium distachyon.</title>
        <authorList>
            <consortium name="The International Brachypodium Initiative"/>
            <person name="Lucas S."/>
            <person name="Harmon-Smith M."/>
            <person name="Lail K."/>
            <person name="Tice H."/>
            <person name="Grimwood J."/>
            <person name="Bruce D."/>
            <person name="Barry K."/>
            <person name="Shu S."/>
            <person name="Lindquist E."/>
            <person name="Wang M."/>
            <person name="Pitluck S."/>
            <person name="Vogel J.P."/>
            <person name="Garvin D.F."/>
            <person name="Mockler T.C."/>
            <person name="Schmutz J."/>
            <person name="Rokhsar D."/>
            <person name="Bevan M.W."/>
        </authorList>
    </citation>
    <scope>NUCLEOTIDE SEQUENCE</scope>
    <source>
        <strain evidence="3">Bd21</strain>
    </source>
</reference>
<dbReference type="SUPFAM" id="SSF81383">
    <property type="entry name" value="F-box domain"/>
    <property type="match status" value="1"/>
</dbReference>
<reference evidence="3 4" key="1">
    <citation type="journal article" date="2010" name="Nature">
        <title>Genome sequencing and analysis of the model grass Brachypodium distachyon.</title>
        <authorList>
            <consortium name="International Brachypodium Initiative"/>
        </authorList>
    </citation>
    <scope>NUCLEOTIDE SEQUENCE [LARGE SCALE GENOMIC DNA]</scope>
    <source>
        <strain evidence="3 4">Bd21</strain>
    </source>
</reference>
<dbReference type="InterPro" id="IPR001810">
    <property type="entry name" value="F-box_dom"/>
</dbReference>
<proteinExistence type="predicted"/>
<name>A0A0Q3F208_BRADI</name>
<dbReference type="Pfam" id="PF00646">
    <property type="entry name" value="F-box"/>
    <property type="match status" value="1"/>
</dbReference>
<dbReference type="SMART" id="SM00256">
    <property type="entry name" value="FBOX"/>
    <property type="match status" value="1"/>
</dbReference>
<dbReference type="Pfam" id="PF08268">
    <property type="entry name" value="FBA_3"/>
    <property type="match status" value="1"/>
</dbReference>
<evidence type="ECO:0000259" key="2">
    <source>
        <dbReference type="SMART" id="SM00256"/>
    </source>
</evidence>
<dbReference type="AlphaFoldDB" id="A0A0Q3F208"/>
<dbReference type="InterPro" id="IPR050796">
    <property type="entry name" value="SCF_F-box_component"/>
</dbReference>
<gene>
    <name evidence="4" type="primary">LOC104583944</name>
    <name evidence="3" type="ORF">BRADI_3g05112v3</name>
</gene>
<dbReference type="Gene3D" id="1.20.1280.50">
    <property type="match status" value="1"/>
</dbReference>
<reference evidence="4" key="3">
    <citation type="submission" date="2018-08" db="UniProtKB">
        <authorList>
            <consortium name="EnsemblPlants"/>
        </authorList>
    </citation>
    <scope>IDENTIFICATION</scope>
    <source>
        <strain evidence="4">cv. Bd21</strain>
    </source>
</reference>
<keyword evidence="5" id="KW-1185">Reference proteome</keyword>
<sequence>MDDTPNPRRRKTREPPATDHGGFFLPDVDADVLEEILARLPPNARRRARLVCRLWRAAVDERTPTNLRSRARPLVFVRALVRAGQVRARKPRRDTWWHSSAHVVDGHDDTQSQGQGGPRRVWSSKDYPLAAMGMVGTRNGILCLCHNDNAVGDKPPLAGDITLVNPVTRDTLAIPGPSRQHQDPTSLAAAAAAAAGSPRWHETYSFAYDEDTGQYKILHIPCSNGRFDAVKVFTLGDPLSPSSWRDVPAPAGSSCSLGNGLLSVGGAAYWVTEDRRSVMSFHLWKGCFTTKPLPGPDEMGYSFRLAMVLGGRLGIAVDIYARNTETGHQSLTKVWVAESEGWSDCQDIHVYGVEQRPTRPDFALGEYILTNEDLLTQSYMRIS</sequence>
<dbReference type="PANTHER" id="PTHR31672:SF13">
    <property type="entry name" value="F-BOX PROTEIN CPR30-LIKE"/>
    <property type="match status" value="1"/>
</dbReference>
<dbReference type="EMBL" id="CM000882">
    <property type="protein sequence ID" value="KQJ93519.1"/>
    <property type="molecule type" value="Genomic_DNA"/>
</dbReference>
<dbReference type="EnsemblPlants" id="KQJ93519">
    <property type="protein sequence ID" value="KQJ93519"/>
    <property type="gene ID" value="BRADI_3g05112v3"/>
</dbReference>
<dbReference type="PANTHER" id="PTHR31672">
    <property type="entry name" value="BNACNNG10540D PROTEIN"/>
    <property type="match status" value="1"/>
</dbReference>
<accession>A0A0Q3F208</accession>
<dbReference type="InterPro" id="IPR013187">
    <property type="entry name" value="F-box-assoc_dom_typ3"/>
</dbReference>
<evidence type="ECO:0000256" key="1">
    <source>
        <dbReference type="SAM" id="MobiDB-lite"/>
    </source>
</evidence>
<dbReference type="InterPro" id="IPR017451">
    <property type="entry name" value="F-box-assoc_interact_dom"/>
</dbReference>
<feature type="domain" description="F-box" evidence="2">
    <location>
        <begin position="28"/>
        <end position="68"/>
    </location>
</feature>
<dbReference type="NCBIfam" id="TIGR01640">
    <property type="entry name" value="F_box_assoc_1"/>
    <property type="match status" value="1"/>
</dbReference>
<dbReference type="Gramene" id="KQJ93519">
    <property type="protein sequence ID" value="KQJ93519"/>
    <property type="gene ID" value="BRADI_3g05112v3"/>
</dbReference>
<evidence type="ECO:0000313" key="4">
    <source>
        <dbReference type="EnsemblPlants" id="KQJ93519"/>
    </source>
</evidence>
<evidence type="ECO:0000313" key="5">
    <source>
        <dbReference type="Proteomes" id="UP000008810"/>
    </source>
</evidence>
<protein>
    <recommendedName>
        <fullName evidence="2">F-box domain-containing protein</fullName>
    </recommendedName>
</protein>
<feature type="region of interest" description="Disordered" evidence="1">
    <location>
        <begin position="1"/>
        <end position="22"/>
    </location>
</feature>
<evidence type="ECO:0000313" key="3">
    <source>
        <dbReference type="EMBL" id="KQJ93519.1"/>
    </source>
</evidence>
<organism evidence="3">
    <name type="scientific">Brachypodium distachyon</name>
    <name type="common">Purple false brome</name>
    <name type="synonym">Trachynia distachya</name>
    <dbReference type="NCBI Taxonomy" id="15368"/>
    <lineage>
        <taxon>Eukaryota</taxon>
        <taxon>Viridiplantae</taxon>
        <taxon>Streptophyta</taxon>
        <taxon>Embryophyta</taxon>
        <taxon>Tracheophyta</taxon>
        <taxon>Spermatophyta</taxon>
        <taxon>Magnoliopsida</taxon>
        <taxon>Liliopsida</taxon>
        <taxon>Poales</taxon>
        <taxon>Poaceae</taxon>
        <taxon>BOP clade</taxon>
        <taxon>Pooideae</taxon>
        <taxon>Stipodae</taxon>
        <taxon>Brachypodieae</taxon>
        <taxon>Brachypodium</taxon>
    </lineage>
</organism>
<dbReference type="Proteomes" id="UP000008810">
    <property type="component" value="Chromosome 3"/>
</dbReference>
<dbReference type="OrthoDB" id="665134at2759"/>